<accession>A0A0E0QKA8</accession>
<organism evidence="2 3">
    <name type="scientific">Oryza rufipogon</name>
    <name type="common">Brownbeard rice</name>
    <name type="synonym">Asian wild rice</name>
    <dbReference type="NCBI Taxonomy" id="4529"/>
    <lineage>
        <taxon>Eukaryota</taxon>
        <taxon>Viridiplantae</taxon>
        <taxon>Streptophyta</taxon>
        <taxon>Embryophyta</taxon>
        <taxon>Tracheophyta</taxon>
        <taxon>Spermatophyta</taxon>
        <taxon>Magnoliopsida</taxon>
        <taxon>Liliopsida</taxon>
        <taxon>Poales</taxon>
        <taxon>Poaceae</taxon>
        <taxon>BOP clade</taxon>
        <taxon>Oryzoideae</taxon>
        <taxon>Oryzeae</taxon>
        <taxon>Oryzinae</taxon>
        <taxon>Oryza</taxon>
    </lineage>
</organism>
<dbReference type="Gramene" id="ORUFI08G20310.1">
    <property type="protein sequence ID" value="ORUFI08G20310.1"/>
    <property type="gene ID" value="ORUFI08G20310"/>
</dbReference>
<evidence type="ECO:0000256" key="1">
    <source>
        <dbReference type="SAM" id="MobiDB-lite"/>
    </source>
</evidence>
<protein>
    <submittedName>
        <fullName evidence="2">Uncharacterized protein</fullName>
    </submittedName>
</protein>
<dbReference type="AlphaFoldDB" id="A0A0E0QKA8"/>
<reference evidence="2" key="2">
    <citation type="submission" date="2015-06" db="UniProtKB">
        <authorList>
            <consortium name="EnsemblPlants"/>
        </authorList>
    </citation>
    <scope>IDENTIFICATION</scope>
</reference>
<evidence type="ECO:0000313" key="2">
    <source>
        <dbReference type="EnsemblPlants" id="ORUFI08G20310.1"/>
    </source>
</evidence>
<dbReference type="HOGENOM" id="CLU_2779990_0_0_1"/>
<name>A0A0E0QKA8_ORYRU</name>
<reference evidence="3" key="1">
    <citation type="submission" date="2013-06" db="EMBL/GenBank/DDBJ databases">
        <authorList>
            <person name="Zhao Q."/>
        </authorList>
    </citation>
    <scope>NUCLEOTIDE SEQUENCE</scope>
    <source>
        <strain evidence="3">cv. W1943</strain>
    </source>
</reference>
<feature type="region of interest" description="Disordered" evidence="1">
    <location>
        <begin position="1"/>
        <end position="24"/>
    </location>
</feature>
<dbReference type="EnsemblPlants" id="ORUFI08G20310.1">
    <property type="protein sequence ID" value="ORUFI08G20310.1"/>
    <property type="gene ID" value="ORUFI08G20310"/>
</dbReference>
<keyword evidence="3" id="KW-1185">Reference proteome</keyword>
<evidence type="ECO:0000313" key="3">
    <source>
        <dbReference type="Proteomes" id="UP000008022"/>
    </source>
</evidence>
<proteinExistence type="predicted"/>
<sequence length="75" mass="8027">MSVGGGGGDGERGKDERRSKENGRALLMASQQQERLEINCSYLRLRSMALLASFASLTLTPHRAPSPGKKSLPVG</sequence>
<dbReference type="Proteomes" id="UP000008022">
    <property type="component" value="Unassembled WGS sequence"/>
</dbReference>
<feature type="compositionally biased region" description="Basic and acidic residues" evidence="1">
    <location>
        <begin position="9"/>
        <end position="23"/>
    </location>
</feature>